<accession>A0ACB5S172</accession>
<comment type="caution">
    <text evidence="1">The sequence shown here is derived from an EMBL/GenBank/DDBJ whole genome shotgun (WGS) entry which is preliminary data.</text>
</comment>
<reference evidence="1" key="1">
    <citation type="submission" date="2024-09" db="EMBL/GenBank/DDBJ databases">
        <title>Draft Genome Sequences of Neofusicoccum parvum.</title>
        <authorList>
            <person name="Ashida A."/>
            <person name="Camagna M."/>
            <person name="Tanaka A."/>
            <person name="Takemoto D."/>
        </authorList>
    </citation>
    <scope>NUCLEOTIDE SEQUENCE</scope>
    <source>
        <strain evidence="1">PPO83</strain>
    </source>
</reference>
<name>A0ACB5S172_9PEZI</name>
<evidence type="ECO:0000313" key="1">
    <source>
        <dbReference type="EMBL" id="GME26568.1"/>
    </source>
</evidence>
<protein>
    <submittedName>
        <fullName evidence="1">Uncharacterized protein</fullName>
    </submittedName>
</protein>
<dbReference type="EMBL" id="BSXG01000029">
    <property type="protein sequence ID" value="GME26568.1"/>
    <property type="molecule type" value="Genomic_DNA"/>
</dbReference>
<sequence>MPMSAALFNPSMHNLTMGIWGDKRVTYPPNMFSIMQDDCNGLDVDFRELKTIKSMDEPVLKDLNVLHSTTREVAEDLLESLHTIDTASRSLNSGLEEATTDYLQRIEEAEREITDAKAGSLRRIEEAEQEVRVARLESLQRLLKAEHDILQALVRIRQMEQEIAGQRLNAPPCRLRKVKKELGRVKARLWSQEKENTLGTPGDQRHEARKTQEALEAELAWLERLCRSRMARADGMGRDATTLTGLLRFCEVS</sequence>
<organism evidence="1 2">
    <name type="scientific">Neofusicoccum parvum</name>
    <dbReference type="NCBI Taxonomy" id="310453"/>
    <lineage>
        <taxon>Eukaryota</taxon>
        <taxon>Fungi</taxon>
        <taxon>Dikarya</taxon>
        <taxon>Ascomycota</taxon>
        <taxon>Pezizomycotina</taxon>
        <taxon>Dothideomycetes</taxon>
        <taxon>Dothideomycetes incertae sedis</taxon>
        <taxon>Botryosphaeriales</taxon>
        <taxon>Botryosphaeriaceae</taxon>
        <taxon>Neofusicoccum</taxon>
    </lineage>
</organism>
<keyword evidence="2" id="KW-1185">Reference proteome</keyword>
<dbReference type="Proteomes" id="UP001165186">
    <property type="component" value="Unassembled WGS sequence"/>
</dbReference>
<evidence type="ECO:0000313" key="2">
    <source>
        <dbReference type="Proteomes" id="UP001165186"/>
    </source>
</evidence>
<gene>
    <name evidence="1" type="primary">g9646</name>
    <name evidence="1" type="ORF">NpPPO83_00009646</name>
</gene>
<proteinExistence type="predicted"/>